<protein>
    <submittedName>
        <fullName evidence="3">AhpC/TSA family protein</fullName>
    </submittedName>
</protein>
<name>A0A2S5JFS1_9RHOB</name>
<dbReference type="PANTHER" id="PTHR43640">
    <property type="entry name" value="OS07G0260300 PROTEIN"/>
    <property type="match status" value="1"/>
</dbReference>
<feature type="region of interest" description="Disordered" evidence="1">
    <location>
        <begin position="122"/>
        <end position="145"/>
    </location>
</feature>
<evidence type="ECO:0000259" key="2">
    <source>
        <dbReference type="Pfam" id="PF08534"/>
    </source>
</evidence>
<gene>
    <name evidence="3" type="ORF">LV82_02222</name>
</gene>
<keyword evidence="4" id="KW-1185">Reference proteome</keyword>
<feature type="domain" description="Redoxin" evidence="2">
    <location>
        <begin position="2"/>
        <end position="110"/>
    </location>
</feature>
<dbReference type="EMBL" id="PRDS01000006">
    <property type="protein sequence ID" value="PPB80347.1"/>
    <property type="molecule type" value="Genomic_DNA"/>
</dbReference>
<dbReference type="Proteomes" id="UP000239736">
    <property type="component" value="Unassembled WGS sequence"/>
</dbReference>
<evidence type="ECO:0000256" key="1">
    <source>
        <dbReference type="SAM" id="MobiDB-lite"/>
    </source>
</evidence>
<dbReference type="SUPFAM" id="SSF52833">
    <property type="entry name" value="Thioredoxin-like"/>
    <property type="match status" value="1"/>
</dbReference>
<accession>A0A2S5JFS1</accession>
<reference evidence="3 4" key="1">
    <citation type="submission" date="2018-01" db="EMBL/GenBank/DDBJ databases">
        <title>Genomic Encyclopedia of Archaeal and Bacterial Type Strains, Phase II (KMG-II): from individual species to whole genera.</title>
        <authorList>
            <person name="Goeker M."/>
        </authorList>
    </citation>
    <scope>NUCLEOTIDE SEQUENCE [LARGE SCALE GENOMIC DNA]</scope>
    <source>
        <strain evidence="3 4">DSM 12048</strain>
    </source>
</reference>
<dbReference type="InterPro" id="IPR013740">
    <property type="entry name" value="Redoxin"/>
</dbReference>
<organism evidence="3 4">
    <name type="scientific">Albidovulum inexpectatum</name>
    <dbReference type="NCBI Taxonomy" id="196587"/>
    <lineage>
        <taxon>Bacteria</taxon>
        <taxon>Pseudomonadati</taxon>
        <taxon>Pseudomonadota</taxon>
        <taxon>Alphaproteobacteria</taxon>
        <taxon>Rhodobacterales</taxon>
        <taxon>Paracoccaceae</taxon>
        <taxon>Albidovulum</taxon>
    </lineage>
</organism>
<dbReference type="Gene3D" id="3.40.30.10">
    <property type="entry name" value="Glutaredoxin"/>
    <property type="match status" value="1"/>
</dbReference>
<proteinExistence type="predicted"/>
<dbReference type="AlphaFoldDB" id="A0A2S5JFS1"/>
<dbReference type="InterPro" id="IPR036249">
    <property type="entry name" value="Thioredoxin-like_sf"/>
</dbReference>
<evidence type="ECO:0000313" key="3">
    <source>
        <dbReference type="EMBL" id="PPB80347.1"/>
    </source>
</evidence>
<comment type="caution">
    <text evidence="3">The sequence shown here is derived from an EMBL/GenBank/DDBJ whole genome shotgun (WGS) entry which is preliminary data.</text>
</comment>
<dbReference type="GO" id="GO:0016491">
    <property type="term" value="F:oxidoreductase activity"/>
    <property type="evidence" value="ECO:0007669"/>
    <property type="project" value="InterPro"/>
</dbReference>
<dbReference type="InterPro" id="IPR047262">
    <property type="entry name" value="PRX-like1"/>
</dbReference>
<dbReference type="CDD" id="cd02969">
    <property type="entry name" value="PRX_like1"/>
    <property type="match status" value="1"/>
</dbReference>
<sequence>MFICNHCPYVLVVLDRIIRDARDLQELGIGVAAICSNDATAYPDDSFDNMKRMAEERGFPFPYLHDEDQSVARAYGAACTPDFFGFNADLELQYRGRLDASRKEAAPPDARRDLFEAMKQVAETGQGPREQIPSMGCSIKWKDGA</sequence>
<dbReference type="Pfam" id="PF08534">
    <property type="entry name" value="Redoxin"/>
    <property type="match status" value="1"/>
</dbReference>
<dbReference type="PANTHER" id="PTHR43640:SF1">
    <property type="entry name" value="THIOREDOXIN-DEPENDENT PEROXIREDOXIN"/>
    <property type="match status" value="1"/>
</dbReference>
<evidence type="ECO:0000313" key="4">
    <source>
        <dbReference type="Proteomes" id="UP000239736"/>
    </source>
</evidence>